<dbReference type="GO" id="GO:0004673">
    <property type="term" value="F:protein histidine kinase activity"/>
    <property type="evidence" value="ECO:0007669"/>
    <property type="project" value="UniProtKB-EC"/>
</dbReference>
<dbReference type="Pfam" id="PF02518">
    <property type="entry name" value="HATPase_c"/>
    <property type="match status" value="1"/>
</dbReference>
<evidence type="ECO:0000256" key="3">
    <source>
        <dbReference type="ARBA" id="ARBA00022679"/>
    </source>
</evidence>
<evidence type="ECO:0000313" key="9">
    <source>
        <dbReference type="EMBL" id="GGM56985.1"/>
    </source>
</evidence>
<dbReference type="PANTHER" id="PTHR44936:SF10">
    <property type="entry name" value="SENSOR PROTEIN RSTB"/>
    <property type="match status" value="1"/>
</dbReference>
<dbReference type="Gene3D" id="3.30.565.10">
    <property type="entry name" value="Histidine kinase-like ATPase, C-terminal domain"/>
    <property type="match status" value="1"/>
</dbReference>
<evidence type="ECO:0000256" key="5">
    <source>
        <dbReference type="ARBA" id="ARBA00022777"/>
    </source>
</evidence>
<dbReference type="SUPFAM" id="SSF55874">
    <property type="entry name" value="ATPase domain of HSP90 chaperone/DNA topoisomerase II/histidine kinase"/>
    <property type="match status" value="1"/>
</dbReference>
<feature type="transmembrane region" description="Helical" evidence="7">
    <location>
        <begin position="109"/>
        <end position="130"/>
    </location>
</feature>
<keyword evidence="7" id="KW-0472">Membrane</keyword>
<dbReference type="InterPro" id="IPR035965">
    <property type="entry name" value="PAS-like_dom_sf"/>
</dbReference>
<protein>
    <recommendedName>
        <fullName evidence="2">histidine kinase</fullName>
        <ecNumber evidence="2">2.7.13.3</ecNumber>
    </recommendedName>
</protein>
<keyword evidence="7" id="KW-1133">Transmembrane helix</keyword>
<evidence type="ECO:0000256" key="2">
    <source>
        <dbReference type="ARBA" id="ARBA00012438"/>
    </source>
</evidence>
<dbReference type="SMART" id="SM00387">
    <property type="entry name" value="HATPase_c"/>
    <property type="match status" value="1"/>
</dbReference>
<keyword evidence="3" id="KW-0808">Transferase</keyword>
<dbReference type="PROSITE" id="PS50109">
    <property type="entry name" value="HIS_KIN"/>
    <property type="match status" value="1"/>
</dbReference>
<proteinExistence type="predicted"/>
<evidence type="ECO:0000256" key="1">
    <source>
        <dbReference type="ARBA" id="ARBA00000085"/>
    </source>
</evidence>
<dbReference type="Pfam" id="PF13188">
    <property type="entry name" value="PAS_8"/>
    <property type="match status" value="1"/>
</dbReference>
<dbReference type="OrthoDB" id="327291at2157"/>
<dbReference type="Gene3D" id="3.30.450.20">
    <property type="entry name" value="PAS domain"/>
    <property type="match status" value="1"/>
</dbReference>
<dbReference type="AlphaFoldDB" id="A0A830FJK8"/>
<organism evidence="9 11">
    <name type="scientific">Halarchaeum rubridurum</name>
    <dbReference type="NCBI Taxonomy" id="489911"/>
    <lineage>
        <taxon>Archaea</taxon>
        <taxon>Methanobacteriati</taxon>
        <taxon>Methanobacteriota</taxon>
        <taxon>Stenosarchaea group</taxon>
        <taxon>Halobacteria</taxon>
        <taxon>Halobacteriales</taxon>
        <taxon>Halobacteriaceae</taxon>
    </lineage>
</organism>
<evidence type="ECO:0000313" key="10">
    <source>
        <dbReference type="EMBL" id="MBP1954055.1"/>
    </source>
</evidence>
<evidence type="ECO:0000256" key="7">
    <source>
        <dbReference type="SAM" id="Phobius"/>
    </source>
</evidence>
<dbReference type="InterPro" id="IPR000014">
    <property type="entry name" value="PAS"/>
</dbReference>
<gene>
    <name evidence="9" type="ORF">GCM10009017_03940</name>
    <name evidence="10" type="ORF">J2752_000936</name>
</gene>
<reference evidence="10" key="3">
    <citation type="submission" date="2021-03" db="EMBL/GenBank/DDBJ databases">
        <title>Genomic Encyclopedia of Type Strains, Phase IV (KMG-IV): sequencing the most valuable type-strain genomes for metagenomic binning, comparative biology and taxonomic classification.</title>
        <authorList>
            <person name="Goeker M."/>
        </authorList>
    </citation>
    <scope>NUCLEOTIDE SEQUENCE</scope>
    <source>
        <strain evidence="10">DSM 22443</strain>
    </source>
</reference>
<dbReference type="InterPro" id="IPR005467">
    <property type="entry name" value="His_kinase_dom"/>
</dbReference>
<dbReference type="EMBL" id="JAGGKO010000001">
    <property type="protein sequence ID" value="MBP1954055.1"/>
    <property type="molecule type" value="Genomic_DNA"/>
</dbReference>
<keyword evidence="6" id="KW-0067">ATP-binding</keyword>
<feature type="transmembrane region" description="Helical" evidence="7">
    <location>
        <begin position="47"/>
        <end position="65"/>
    </location>
</feature>
<comment type="caution">
    <text evidence="9">The sequence shown here is derived from an EMBL/GenBank/DDBJ whole genome shotgun (WGS) entry which is preliminary data.</text>
</comment>
<dbReference type="PANTHER" id="PTHR44936">
    <property type="entry name" value="SENSOR PROTEIN CREC"/>
    <property type="match status" value="1"/>
</dbReference>
<dbReference type="EMBL" id="BMOO01000001">
    <property type="protein sequence ID" value="GGM56985.1"/>
    <property type="molecule type" value="Genomic_DNA"/>
</dbReference>
<keyword evidence="4" id="KW-0547">Nucleotide-binding</keyword>
<reference evidence="9" key="1">
    <citation type="journal article" date="2014" name="Int. J. Syst. Evol. Microbiol.">
        <title>Complete genome sequence of Corynebacterium casei LMG S-19264T (=DSM 44701T), isolated from a smear-ripened cheese.</title>
        <authorList>
            <consortium name="US DOE Joint Genome Institute (JGI-PGF)"/>
            <person name="Walter F."/>
            <person name="Albersmeier A."/>
            <person name="Kalinowski J."/>
            <person name="Ruckert C."/>
        </authorList>
    </citation>
    <scope>NUCLEOTIDE SEQUENCE</scope>
    <source>
        <strain evidence="9">JCM 16108</strain>
    </source>
</reference>
<dbReference type="RefSeq" id="WP_188869300.1">
    <property type="nucleotide sequence ID" value="NZ_BMOO01000001.1"/>
</dbReference>
<feature type="domain" description="Histidine kinase" evidence="8">
    <location>
        <begin position="271"/>
        <end position="477"/>
    </location>
</feature>
<feature type="transmembrane region" description="Helical" evidence="7">
    <location>
        <begin position="77"/>
        <end position="97"/>
    </location>
</feature>
<accession>A0A830FJK8</accession>
<dbReference type="EC" id="2.7.13.3" evidence="2"/>
<feature type="transmembrane region" description="Helical" evidence="7">
    <location>
        <begin position="7"/>
        <end position="27"/>
    </location>
</feature>
<dbReference type="InterPro" id="IPR003594">
    <property type="entry name" value="HATPase_dom"/>
</dbReference>
<sequence length="481" mass="52214">MQSDNGARVAGAITAGLGATFFSITVFNAVENVLVRGDSATVSVLESLLPGAAELVLVGLGVWIYRCEDCSHVAHYVLVSMAAGATSILAIALWEAFFQQYQRGFQPLYILTSMLAAALVISALLGLYLSKYAHERRLSRRLHDRFSALFENVPDPVFGVVSRDGARRVELVNPAFEAALDVDEADVAGRPLAEFAVEHDDGTGSLPRETPTDADWVAASLTFRTRGGQREFVRLDSPLVEEPDAERDVDVYIDVTDDRQREERLDVLRRVIRHNLRNKLTIISGNADSLRDRDVEQCGELLEHLSVAADDLVSLSERAYEIEAAVASDDVETRPQPVGSLVEDAVESVRVRHPHADYEVACRPDLFASGTSALGMAIEALVENAVTHNDADAPAVRVTAALDDDGFVDVAVTDDGPGIDPATRELITGERDHDQLGHLDGLGLWLAQWAATDADGRLSFEDCETGTTVHLRVPRADPPDA</sequence>
<reference evidence="9" key="2">
    <citation type="submission" date="2020-09" db="EMBL/GenBank/DDBJ databases">
        <authorList>
            <person name="Sun Q."/>
            <person name="Ohkuma M."/>
        </authorList>
    </citation>
    <scope>NUCLEOTIDE SEQUENCE</scope>
    <source>
        <strain evidence="9">JCM 16108</strain>
    </source>
</reference>
<dbReference type="InterPro" id="IPR050980">
    <property type="entry name" value="2C_sensor_his_kinase"/>
</dbReference>
<evidence type="ECO:0000256" key="6">
    <source>
        <dbReference type="ARBA" id="ARBA00022840"/>
    </source>
</evidence>
<evidence type="ECO:0000259" key="8">
    <source>
        <dbReference type="PROSITE" id="PS50109"/>
    </source>
</evidence>
<dbReference type="Proteomes" id="UP000765891">
    <property type="component" value="Unassembled WGS sequence"/>
</dbReference>
<evidence type="ECO:0000256" key="4">
    <source>
        <dbReference type="ARBA" id="ARBA00022741"/>
    </source>
</evidence>
<keyword evidence="5 10" id="KW-0418">Kinase</keyword>
<dbReference type="Proteomes" id="UP000614609">
    <property type="component" value="Unassembled WGS sequence"/>
</dbReference>
<dbReference type="SUPFAM" id="SSF55785">
    <property type="entry name" value="PYP-like sensor domain (PAS domain)"/>
    <property type="match status" value="1"/>
</dbReference>
<dbReference type="GO" id="GO:0005524">
    <property type="term" value="F:ATP binding"/>
    <property type="evidence" value="ECO:0007669"/>
    <property type="project" value="UniProtKB-KW"/>
</dbReference>
<dbReference type="InterPro" id="IPR036890">
    <property type="entry name" value="HATPase_C_sf"/>
</dbReference>
<keyword evidence="7" id="KW-0812">Transmembrane</keyword>
<evidence type="ECO:0000313" key="11">
    <source>
        <dbReference type="Proteomes" id="UP000614609"/>
    </source>
</evidence>
<keyword evidence="11" id="KW-1185">Reference proteome</keyword>
<name>A0A830FJK8_9EURY</name>
<comment type="catalytic activity">
    <reaction evidence="1">
        <text>ATP + protein L-histidine = ADP + protein N-phospho-L-histidine.</text>
        <dbReference type="EC" id="2.7.13.3"/>
    </reaction>
</comment>